<keyword evidence="2" id="KW-1185">Reference proteome</keyword>
<proteinExistence type="predicted"/>
<organism evidence="1 2">
    <name type="scientific">Fusarium keratoplasticum</name>
    <dbReference type="NCBI Taxonomy" id="1328300"/>
    <lineage>
        <taxon>Eukaryota</taxon>
        <taxon>Fungi</taxon>
        <taxon>Dikarya</taxon>
        <taxon>Ascomycota</taxon>
        <taxon>Pezizomycotina</taxon>
        <taxon>Sordariomycetes</taxon>
        <taxon>Hypocreomycetidae</taxon>
        <taxon>Hypocreales</taxon>
        <taxon>Nectriaceae</taxon>
        <taxon>Fusarium</taxon>
        <taxon>Fusarium solani species complex</taxon>
    </lineage>
</organism>
<sequence>MRSGWGPAPYPVCVRHEIIGTVERVGSQVEGGLRVGDRVGVGPQSDSCLGRFGDCDRCVTGRENYCQKMVSPYAAKHFNGGNAMGGYALYHRCPSHFVFKIPDGLSSAVAAPQLCAGVTVYSPLKKNGCGPGKTIGIAGVGGLGDIAILFAKALGADKVVAISRGRNKPEDALALGADEFVATEDSNWQQQYYQSLDLIVSTVSSAKVPIGDYFSLLKIEGSLVQAGSPDDGDFVVPGYPLIFSGVKLGGSCIGSPAEIREMLLLAEKSQLKPWIEERPMSQVNQTIVHMISGKAKYRYVMVNDE</sequence>
<evidence type="ECO:0000313" key="2">
    <source>
        <dbReference type="Proteomes" id="UP001065298"/>
    </source>
</evidence>
<reference evidence="1" key="1">
    <citation type="submission" date="2022-06" db="EMBL/GenBank/DDBJ databases">
        <title>Fusarium solani species complex genomes reveal bases of compartmentalisation and animal pathogenesis.</title>
        <authorList>
            <person name="Tsai I.J."/>
        </authorList>
    </citation>
    <scope>NUCLEOTIDE SEQUENCE</scope>
    <source>
        <strain evidence="1">Fu6.1</strain>
    </source>
</reference>
<dbReference type="Proteomes" id="UP001065298">
    <property type="component" value="Chromosome 8"/>
</dbReference>
<protein>
    <submittedName>
        <fullName evidence="1">NADP-dependent alcohol dehydrogenase 6-like protein 1</fullName>
    </submittedName>
</protein>
<gene>
    <name evidence="1" type="ORF">NCS57_01086900</name>
</gene>
<name>A0ACC0QP54_9HYPO</name>
<dbReference type="EMBL" id="CM046510">
    <property type="protein sequence ID" value="KAI8661075.1"/>
    <property type="molecule type" value="Genomic_DNA"/>
</dbReference>
<accession>A0ACC0QP54</accession>
<comment type="caution">
    <text evidence="1">The sequence shown here is derived from an EMBL/GenBank/DDBJ whole genome shotgun (WGS) entry which is preliminary data.</text>
</comment>
<evidence type="ECO:0000313" key="1">
    <source>
        <dbReference type="EMBL" id="KAI8661075.1"/>
    </source>
</evidence>